<feature type="transmembrane region" description="Helical" evidence="8">
    <location>
        <begin position="365"/>
        <end position="388"/>
    </location>
</feature>
<evidence type="ECO:0000313" key="10">
    <source>
        <dbReference type="EMBL" id="HJA83457.1"/>
    </source>
</evidence>
<proteinExistence type="inferred from homology"/>
<dbReference type="PANTHER" id="PTHR46630:SF1">
    <property type="entry name" value="TETRATRICOPEPTIDE REPEAT PROTEIN 29"/>
    <property type="match status" value="1"/>
</dbReference>
<dbReference type="InterPro" id="IPR051476">
    <property type="entry name" value="Bac_ResReg_Asp_Phosphatase"/>
</dbReference>
<comment type="subcellular location">
    <subcellularLocation>
        <location evidence="1">Cytoplasm</location>
    </subcellularLocation>
</comment>
<dbReference type="SMART" id="SM00028">
    <property type="entry name" value="TPR"/>
    <property type="match status" value="3"/>
</dbReference>
<evidence type="ECO:0000256" key="2">
    <source>
        <dbReference type="ARBA" id="ARBA00022490"/>
    </source>
</evidence>
<evidence type="ECO:0000256" key="5">
    <source>
        <dbReference type="ARBA" id="ARBA00038253"/>
    </source>
</evidence>
<keyword evidence="8" id="KW-0812">Transmembrane</keyword>
<feature type="chain" id="PRO_5039128923" evidence="9">
    <location>
        <begin position="20"/>
        <end position="582"/>
    </location>
</feature>
<evidence type="ECO:0000256" key="3">
    <source>
        <dbReference type="ARBA" id="ARBA00022737"/>
    </source>
</evidence>
<evidence type="ECO:0000256" key="7">
    <source>
        <dbReference type="SAM" id="Coils"/>
    </source>
</evidence>
<comment type="similarity">
    <text evidence="5">Belongs to the Rap family.</text>
</comment>
<keyword evidence="3" id="KW-0677">Repeat</keyword>
<dbReference type="PROSITE" id="PS50293">
    <property type="entry name" value="TPR_REGION"/>
    <property type="match status" value="1"/>
</dbReference>
<feature type="coiled-coil region" evidence="7">
    <location>
        <begin position="392"/>
        <end position="459"/>
    </location>
</feature>
<dbReference type="InterPro" id="IPR011990">
    <property type="entry name" value="TPR-like_helical_dom_sf"/>
</dbReference>
<keyword evidence="8" id="KW-0472">Membrane</keyword>
<evidence type="ECO:0000313" key="11">
    <source>
        <dbReference type="Proteomes" id="UP000823860"/>
    </source>
</evidence>
<dbReference type="EMBL" id="DWZE01000067">
    <property type="protein sequence ID" value="HJA83457.1"/>
    <property type="molecule type" value="Genomic_DNA"/>
</dbReference>
<keyword evidence="9" id="KW-0732">Signal</keyword>
<gene>
    <name evidence="10" type="ORF">H9785_05775</name>
</gene>
<keyword evidence="4 6" id="KW-0802">TPR repeat</keyword>
<dbReference type="Proteomes" id="UP000823860">
    <property type="component" value="Unassembled WGS sequence"/>
</dbReference>
<evidence type="ECO:0000256" key="9">
    <source>
        <dbReference type="SAM" id="SignalP"/>
    </source>
</evidence>
<comment type="caution">
    <text evidence="10">The sequence shown here is derived from an EMBL/GenBank/DDBJ whole genome shotgun (WGS) entry which is preliminary data.</text>
</comment>
<keyword evidence="7" id="KW-0175">Coiled coil</keyword>
<keyword evidence="8" id="KW-1133">Transmembrane helix</keyword>
<evidence type="ECO:0000256" key="4">
    <source>
        <dbReference type="ARBA" id="ARBA00022803"/>
    </source>
</evidence>
<name>A0A9D2HSX0_9BACE</name>
<reference evidence="10" key="1">
    <citation type="journal article" date="2021" name="PeerJ">
        <title>Extensive microbial diversity within the chicken gut microbiome revealed by metagenomics and culture.</title>
        <authorList>
            <person name="Gilroy R."/>
            <person name="Ravi A."/>
            <person name="Getino M."/>
            <person name="Pursley I."/>
            <person name="Horton D.L."/>
            <person name="Alikhan N.F."/>
            <person name="Baker D."/>
            <person name="Gharbi K."/>
            <person name="Hall N."/>
            <person name="Watson M."/>
            <person name="Adriaenssens E.M."/>
            <person name="Foster-Nyarko E."/>
            <person name="Jarju S."/>
            <person name="Secka A."/>
            <person name="Antonio M."/>
            <person name="Oren A."/>
            <person name="Chaudhuri R.R."/>
            <person name="La Ragione R."/>
            <person name="Hildebrand F."/>
            <person name="Pallen M.J."/>
        </authorList>
    </citation>
    <scope>NUCLEOTIDE SEQUENCE</scope>
    <source>
        <strain evidence="10">ChiHecec1B25-7008</strain>
    </source>
</reference>
<dbReference type="Pfam" id="PF13424">
    <property type="entry name" value="TPR_12"/>
    <property type="match status" value="1"/>
</dbReference>
<dbReference type="PROSITE" id="PS51257">
    <property type="entry name" value="PROKAR_LIPOPROTEIN"/>
    <property type="match status" value="1"/>
</dbReference>
<dbReference type="SUPFAM" id="SSF48452">
    <property type="entry name" value="TPR-like"/>
    <property type="match status" value="1"/>
</dbReference>
<evidence type="ECO:0000256" key="6">
    <source>
        <dbReference type="PROSITE-ProRule" id="PRU00339"/>
    </source>
</evidence>
<dbReference type="PANTHER" id="PTHR46630">
    <property type="entry name" value="TETRATRICOPEPTIDE REPEAT PROTEIN 29"/>
    <property type="match status" value="1"/>
</dbReference>
<keyword evidence="2" id="KW-0963">Cytoplasm</keyword>
<dbReference type="InterPro" id="IPR019734">
    <property type="entry name" value="TPR_rpt"/>
</dbReference>
<dbReference type="GO" id="GO:0005737">
    <property type="term" value="C:cytoplasm"/>
    <property type="evidence" value="ECO:0007669"/>
    <property type="project" value="UniProtKB-SubCell"/>
</dbReference>
<organism evidence="10 11">
    <name type="scientific">Candidatus Bacteroides intestinavium</name>
    <dbReference type="NCBI Taxonomy" id="2838469"/>
    <lineage>
        <taxon>Bacteria</taxon>
        <taxon>Pseudomonadati</taxon>
        <taxon>Bacteroidota</taxon>
        <taxon>Bacteroidia</taxon>
        <taxon>Bacteroidales</taxon>
        <taxon>Bacteroidaceae</taxon>
        <taxon>Bacteroides</taxon>
    </lineage>
</organism>
<feature type="signal peptide" evidence="9">
    <location>
        <begin position="1"/>
        <end position="19"/>
    </location>
</feature>
<dbReference type="AlphaFoldDB" id="A0A9D2HSX0"/>
<protein>
    <submittedName>
        <fullName evidence="10">Tetratricopeptide repeat protein</fullName>
    </submittedName>
</protein>
<accession>A0A9D2HSX0</accession>
<sequence length="582" mass="67286">MKHVVLFSSLLLVLLGLCACGHGSYPAALHRADSLADACPDSARALLARWADSARLAPRRVQMYHRLLTVKAADKAYVRHTSDTVIKDVVAYYEDGADPWLLPEAYYYAGRVYSDLGDAPQALDYFERAAEALPPKGREMLAGKIYSQMGTLFMYQQMHEEALQMYRRSYAVEVEAGDVRGQIFALRDIANAYQRLEKVDSALVYTQRAYALASEYGNVDMLSLVQGQRLSLYLHLQKYDSVEVCLREAFRHVHKANRSGLYSMASLLYNYTGRLDSAVYYWNLLVDSGTIYAKNMAHFALAQVAIRRNDADTALDHFVQYQLCNDSIRRLTNTETIRRMHSLYNYRWHEKENQELKMEKQQRQFVFYAALGLCVLLLAVAFGYVQYVRRKRTELQQRLEYANRVKEEAEQRSELFIRENKQKIAVLEQQLREADAAHREQLERQKEMIQWENRQAKAVLEKQRLMVAAMEDTDVRKELSARLSSNYVGNKMLKEADWQRIENEIEALSPGFKEKLQALYPDFSEFEYHLCLLIRLGMRPVDMAGLTAHTKESVASARRRMYEKVFRKKGSPGDWDAIVLSL</sequence>
<evidence type="ECO:0000256" key="1">
    <source>
        <dbReference type="ARBA" id="ARBA00004496"/>
    </source>
</evidence>
<feature type="repeat" description="TPR" evidence="6">
    <location>
        <begin position="103"/>
        <end position="136"/>
    </location>
</feature>
<dbReference type="Gene3D" id="1.25.40.10">
    <property type="entry name" value="Tetratricopeptide repeat domain"/>
    <property type="match status" value="2"/>
</dbReference>
<dbReference type="PROSITE" id="PS50005">
    <property type="entry name" value="TPR"/>
    <property type="match status" value="1"/>
</dbReference>
<reference evidence="10" key="2">
    <citation type="submission" date="2021-04" db="EMBL/GenBank/DDBJ databases">
        <authorList>
            <person name="Gilroy R."/>
        </authorList>
    </citation>
    <scope>NUCLEOTIDE SEQUENCE</scope>
    <source>
        <strain evidence="10">ChiHecec1B25-7008</strain>
    </source>
</reference>
<evidence type="ECO:0000256" key="8">
    <source>
        <dbReference type="SAM" id="Phobius"/>
    </source>
</evidence>